<comment type="caution">
    <text evidence="2">The sequence shown here is derived from an EMBL/GenBank/DDBJ whole genome shotgun (WGS) entry which is preliminary data.</text>
</comment>
<proteinExistence type="predicted"/>
<reference evidence="2" key="1">
    <citation type="submission" date="2020-11" db="EMBL/GenBank/DDBJ databases">
        <title>Adaptations for nitrogen fixation in a non-lichenized fungal sporocarp promotes dispersal by wood-feeding termites.</title>
        <authorList>
            <consortium name="DOE Joint Genome Institute"/>
            <person name="Koch R.A."/>
            <person name="Yoon G."/>
            <person name="Arayal U."/>
            <person name="Lail K."/>
            <person name="Amirebrahimi M."/>
            <person name="Labutti K."/>
            <person name="Lipzen A."/>
            <person name="Riley R."/>
            <person name="Barry K."/>
            <person name="Henrissat B."/>
            <person name="Grigoriev I.V."/>
            <person name="Herr J.R."/>
            <person name="Aime M.C."/>
        </authorList>
    </citation>
    <scope>NUCLEOTIDE SEQUENCE</scope>
    <source>
        <strain evidence="2">MCA 3950</strain>
    </source>
</reference>
<feature type="compositionally biased region" description="Low complexity" evidence="1">
    <location>
        <begin position="138"/>
        <end position="148"/>
    </location>
</feature>
<dbReference type="RefSeq" id="XP_043040091.1">
    <property type="nucleotide sequence ID" value="XM_043186271.1"/>
</dbReference>
<evidence type="ECO:0000313" key="3">
    <source>
        <dbReference type="Proteomes" id="UP000812287"/>
    </source>
</evidence>
<dbReference type="Proteomes" id="UP000812287">
    <property type="component" value="Unassembled WGS sequence"/>
</dbReference>
<organism evidence="2 3">
    <name type="scientific">Guyanagaster necrorhizus</name>
    <dbReference type="NCBI Taxonomy" id="856835"/>
    <lineage>
        <taxon>Eukaryota</taxon>
        <taxon>Fungi</taxon>
        <taxon>Dikarya</taxon>
        <taxon>Basidiomycota</taxon>
        <taxon>Agaricomycotina</taxon>
        <taxon>Agaricomycetes</taxon>
        <taxon>Agaricomycetidae</taxon>
        <taxon>Agaricales</taxon>
        <taxon>Marasmiineae</taxon>
        <taxon>Physalacriaceae</taxon>
        <taxon>Guyanagaster</taxon>
    </lineage>
</organism>
<protein>
    <submittedName>
        <fullName evidence="2">Uncharacterized protein</fullName>
    </submittedName>
</protein>
<gene>
    <name evidence="2" type="ORF">BT62DRAFT_932030</name>
</gene>
<accession>A0A9P7VVE4</accession>
<dbReference type="EMBL" id="MU250534">
    <property type="protein sequence ID" value="KAG7446591.1"/>
    <property type="molecule type" value="Genomic_DNA"/>
</dbReference>
<dbReference type="GeneID" id="66108568"/>
<name>A0A9P7VVE4_9AGAR</name>
<keyword evidence="3" id="KW-1185">Reference proteome</keyword>
<evidence type="ECO:0000313" key="2">
    <source>
        <dbReference type="EMBL" id="KAG7446591.1"/>
    </source>
</evidence>
<dbReference type="AlphaFoldDB" id="A0A9P7VVE4"/>
<evidence type="ECO:0000256" key="1">
    <source>
        <dbReference type="SAM" id="MobiDB-lite"/>
    </source>
</evidence>
<feature type="compositionally biased region" description="Polar residues" evidence="1">
    <location>
        <begin position="44"/>
        <end position="72"/>
    </location>
</feature>
<sequence length="216" mass="23262">MDATLEPAPIDDTAESTSKFQYTLPDFPHNFSSGSSKLDVFGSYTRSSTHTSPIREGGTSSNCGGTTFRNATPDTTLISLANSSSTRDDADTTLVEDTNNSTANIKLSTTPSPKKLLLPVLKKASRRLSVTLFPTKPQSPARPSSPSSLCKPTISSMQKTVSPVSKPIPRPMKPTFPLRIKKKVNRAGAAPPVPELPKDGRLRKSVKWLSRMMTGS</sequence>
<feature type="compositionally biased region" description="Polar residues" evidence="1">
    <location>
        <begin position="153"/>
        <end position="163"/>
    </location>
</feature>
<feature type="region of interest" description="Disordered" evidence="1">
    <location>
        <begin position="43"/>
        <end position="72"/>
    </location>
</feature>
<feature type="region of interest" description="Disordered" evidence="1">
    <location>
        <begin position="134"/>
        <end position="177"/>
    </location>
</feature>